<evidence type="ECO:0000256" key="5">
    <source>
        <dbReference type="ARBA" id="ARBA00023136"/>
    </source>
</evidence>
<gene>
    <name evidence="8" type="ORF">T458_22660</name>
</gene>
<feature type="transmembrane region" description="Helical" evidence="6">
    <location>
        <begin position="135"/>
        <end position="152"/>
    </location>
</feature>
<keyword evidence="9" id="KW-1185">Reference proteome</keyword>
<evidence type="ECO:0000313" key="8">
    <source>
        <dbReference type="EMBL" id="EST53578.1"/>
    </source>
</evidence>
<dbReference type="InterPro" id="IPR037185">
    <property type="entry name" value="EmrE-like"/>
</dbReference>
<feature type="transmembrane region" description="Helical" evidence="6">
    <location>
        <begin position="192"/>
        <end position="212"/>
    </location>
</feature>
<dbReference type="InterPro" id="IPR000620">
    <property type="entry name" value="EamA_dom"/>
</dbReference>
<accession>V6MDY1</accession>
<feature type="transmembrane region" description="Helical" evidence="6">
    <location>
        <begin position="48"/>
        <end position="69"/>
    </location>
</feature>
<sequence length="304" mass="32046">MLHAEAKAKEKSSLAVEHAGMLYGLLGVCSFSLTLPSTRLIVDVLSPASAGLGRSLVAALLAAVLLAIRRVPFPRWTEIKQLFLVAAGVVFGFPFFSAWAMERVPASHGAIIIALLPLATAGAAAFFSGERPSRLYWLSSITACLTILGYAISSGMGALQWADLALLAAVLSAAIGYAVGGKLSRTLGSWQVISWALVLAFPFLVVPIAGPLLEELQQATWSTWLGFGYVSVISQFLAFFAWYHGLAIGGVAKVGQIQYVQPFLTMLASWLLLAESITAGGIIAALIVVLAVAKGRSAVVKTSR</sequence>
<dbReference type="PATRIC" id="fig|1408254.3.peg.4449"/>
<feature type="transmembrane region" description="Helical" evidence="6">
    <location>
        <begin position="267"/>
        <end position="293"/>
    </location>
</feature>
<evidence type="ECO:0000256" key="4">
    <source>
        <dbReference type="ARBA" id="ARBA00022989"/>
    </source>
</evidence>
<evidence type="ECO:0000256" key="6">
    <source>
        <dbReference type="SAM" id="Phobius"/>
    </source>
</evidence>
<dbReference type="Pfam" id="PF00892">
    <property type="entry name" value="EamA"/>
    <property type="match status" value="2"/>
</dbReference>
<keyword evidence="4 6" id="KW-1133">Transmembrane helix</keyword>
<dbReference type="OrthoDB" id="9784288at2"/>
<feature type="domain" description="EamA" evidence="7">
    <location>
        <begin position="161"/>
        <end position="292"/>
    </location>
</feature>
<proteinExistence type="inferred from homology"/>
<dbReference type="PANTHER" id="PTHR32322:SF2">
    <property type="entry name" value="EAMA DOMAIN-CONTAINING PROTEIN"/>
    <property type="match status" value="1"/>
</dbReference>
<dbReference type="PANTHER" id="PTHR32322">
    <property type="entry name" value="INNER MEMBRANE TRANSPORTER"/>
    <property type="match status" value="1"/>
</dbReference>
<feature type="transmembrane region" description="Helical" evidence="6">
    <location>
        <begin position="21"/>
        <end position="42"/>
    </location>
</feature>
<organism evidence="8 9">
    <name type="scientific">Brevibacillus panacihumi W25</name>
    <dbReference type="NCBI Taxonomy" id="1408254"/>
    <lineage>
        <taxon>Bacteria</taxon>
        <taxon>Bacillati</taxon>
        <taxon>Bacillota</taxon>
        <taxon>Bacilli</taxon>
        <taxon>Bacillales</taxon>
        <taxon>Paenibacillaceae</taxon>
        <taxon>Brevibacillus</taxon>
    </lineage>
</organism>
<comment type="subcellular location">
    <subcellularLocation>
        <location evidence="1">Endomembrane system</location>
        <topology evidence="1">Multi-pass membrane protein</topology>
    </subcellularLocation>
</comment>
<evidence type="ECO:0000313" key="9">
    <source>
        <dbReference type="Proteomes" id="UP000017973"/>
    </source>
</evidence>
<feature type="domain" description="EamA" evidence="7">
    <location>
        <begin position="19"/>
        <end position="148"/>
    </location>
</feature>
<evidence type="ECO:0000256" key="1">
    <source>
        <dbReference type="ARBA" id="ARBA00004127"/>
    </source>
</evidence>
<dbReference type="Proteomes" id="UP000017973">
    <property type="component" value="Unassembled WGS sequence"/>
</dbReference>
<evidence type="ECO:0000256" key="3">
    <source>
        <dbReference type="ARBA" id="ARBA00022692"/>
    </source>
</evidence>
<dbReference type="eggNOG" id="COG0697">
    <property type="taxonomic scope" value="Bacteria"/>
</dbReference>
<keyword evidence="3 6" id="KW-0812">Transmembrane</keyword>
<feature type="transmembrane region" description="Helical" evidence="6">
    <location>
        <begin position="81"/>
        <end position="100"/>
    </location>
</feature>
<dbReference type="InterPro" id="IPR050638">
    <property type="entry name" value="AA-Vitamin_Transporters"/>
</dbReference>
<dbReference type="HOGENOM" id="CLU_056500_0_1_9"/>
<dbReference type="SUPFAM" id="SSF103481">
    <property type="entry name" value="Multidrug resistance efflux transporter EmrE"/>
    <property type="match status" value="2"/>
</dbReference>
<dbReference type="AlphaFoldDB" id="V6MDY1"/>
<feature type="transmembrane region" description="Helical" evidence="6">
    <location>
        <begin position="158"/>
        <end position="180"/>
    </location>
</feature>
<comment type="similarity">
    <text evidence="2">Belongs to the EamA transporter family.</text>
</comment>
<evidence type="ECO:0000259" key="7">
    <source>
        <dbReference type="Pfam" id="PF00892"/>
    </source>
</evidence>
<feature type="transmembrane region" description="Helical" evidence="6">
    <location>
        <begin position="106"/>
        <end position="128"/>
    </location>
</feature>
<protein>
    <submittedName>
        <fullName evidence="8">Multidrug transporter</fullName>
    </submittedName>
</protein>
<dbReference type="EMBL" id="AYJU01000017">
    <property type="protein sequence ID" value="EST53578.1"/>
    <property type="molecule type" value="Genomic_DNA"/>
</dbReference>
<feature type="transmembrane region" description="Helical" evidence="6">
    <location>
        <begin position="224"/>
        <end position="246"/>
    </location>
</feature>
<keyword evidence="5 6" id="KW-0472">Membrane</keyword>
<dbReference type="RefSeq" id="WP_023558322.1">
    <property type="nucleotide sequence ID" value="NZ_KI629785.1"/>
</dbReference>
<evidence type="ECO:0000256" key="2">
    <source>
        <dbReference type="ARBA" id="ARBA00007362"/>
    </source>
</evidence>
<name>V6MDY1_9BACL</name>
<dbReference type="STRING" id="1408254.T458_22660"/>
<dbReference type="GO" id="GO:0016020">
    <property type="term" value="C:membrane"/>
    <property type="evidence" value="ECO:0007669"/>
    <property type="project" value="UniProtKB-SubCell"/>
</dbReference>
<reference evidence="8 9" key="1">
    <citation type="journal article" date="2014" name="Genome Announc.">
        <title>Draft Genome Sequence of Brevibacillus panacihumi Strain W25, a Halotolerant Hydrocarbon-Degrading Bacterium.</title>
        <authorList>
            <person name="Wang X."/>
            <person name="Jin D."/>
            <person name="Zhou L."/>
            <person name="Wu L."/>
            <person name="An W."/>
            <person name="Chen Y."/>
            <person name="Zhao L."/>
        </authorList>
    </citation>
    <scope>NUCLEOTIDE SEQUENCE [LARGE SCALE GENOMIC DNA]</scope>
    <source>
        <strain evidence="8 9">W25</strain>
    </source>
</reference>
<comment type="caution">
    <text evidence="8">The sequence shown here is derived from an EMBL/GenBank/DDBJ whole genome shotgun (WGS) entry which is preliminary data.</text>
</comment>